<organism evidence="1 2">
    <name type="scientific">Sphaerodactylus townsendi</name>
    <dbReference type="NCBI Taxonomy" id="933632"/>
    <lineage>
        <taxon>Eukaryota</taxon>
        <taxon>Metazoa</taxon>
        <taxon>Chordata</taxon>
        <taxon>Craniata</taxon>
        <taxon>Vertebrata</taxon>
        <taxon>Euteleostomi</taxon>
        <taxon>Lepidosauria</taxon>
        <taxon>Squamata</taxon>
        <taxon>Bifurcata</taxon>
        <taxon>Gekkota</taxon>
        <taxon>Sphaerodactylidae</taxon>
        <taxon>Sphaerodactylus</taxon>
    </lineage>
</organism>
<reference evidence="1" key="1">
    <citation type="submission" date="2021-08" db="EMBL/GenBank/DDBJ databases">
        <title>The first chromosome-level gecko genome reveals the dynamic sex chromosomes of Neotropical dwarf geckos (Sphaerodactylidae: Sphaerodactylus).</title>
        <authorList>
            <person name="Pinto B.J."/>
            <person name="Keating S.E."/>
            <person name="Gamble T."/>
        </authorList>
    </citation>
    <scope>NUCLEOTIDE SEQUENCE</scope>
    <source>
        <strain evidence="1">TG3544</strain>
    </source>
</reference>
<proteinExistence type="predicted"/>
<gene>
    <name evidence="1" type="ORF">K3G42_011164</name>
</gene>
<protein>
    <submittedName>
        <fullName evidence="1">Uncharacterized protein</fullName>
    </submittedName>
</protein>
<sequence>MERTSDVSKEAENLLQFGNAKKNMGTPAASCGFKSSLVLSLFYSPSEDDDDDDDSEDWSSEDEIEETGQSCLDGTLLECDTAAEGHSQHQGFPENLSGSCFSNVDPPSLLCFSKSVQPVAVASPEPKNHKEIAVSFHIRQEDSRLEEFCDLPKPSEDQRSATGHPPHSSCQLGTERNCDLVTTETSLDSRKEHQTVKKVRFSSKVAVHTLVVWDYASRAARRGPWEEMARDRCRFQRRIAEVGALLKPCLEVEHRARAWERIHGALDRVP</sequence>
<dbReference type="EMBL" id="CM037628">
    <property type="protein sequence ID" value="KAH7996813.1"/>
    <property type="molecule type" value="Genomic_DNA"/>
</dbReference>
<accession>A0ACB8EWC3</accession>
<comment type="caution">
    <text evidence="1">The sequence shown here is derived from an EMBL/GenBank/DDBJ whole genome shotgun (WGS) entry which is preliminary data.</text>
</comment>
<keyword evidence="2" id="KW-1185">Reference proteome</keyword>
<evidence type="ECO:0000313" key="2">
    <source>
        <dbReference type="Proteomes" id="UP000827872"/>
    </source>
</evidence>
<name>A0ACB8EWC3_9SAUR</name>
<evidence type="ECO:0000313" key="1">
    <source>
        <dbReference type="EMBL" id="KAH7996813.1"/>
    </source>
</evidence>
<dbReference type="Proteomes" id="UP000827872">
    <property type="component" value="Linkage Group LG15"/>
</dbReference>